<comment type="caution">
    <text evidence="11">The sequence shown here is derived from an EMBL/GenBank/DDBJ whole genome shotgun (WGS) entry which is preliminary data.</text>
</comment>
<accession>A0ABT0NHZ5</accession>
<keyword evidence="8" id="KW-0238">DNA-binding</keyword>
<dbReference type="Gene3D" id="3.90.320.10">
    <property type="match status" value="1"/>
</dbReference>
<dbReference type="Pfam" id="PF12705">
    <property type="entry name" value="PDDEXK_1"/>
    <property type="match status" value="1"/>
</dbReference>
<evidence type="ECO:0000256" key="9">
    <source>
        <dbReference type="ARBA" id="ARBA00023204"/>
    </source>
</evidence>
<keyword evidence="7" id="KW-0067">ATP-binding</keyword>
<dbReference type="InterPro" id="IPR049035">
    <property type="entry name" value="ADDB_N"/>
</dbReference>
<keyword evidence="1" id="KW-0540">Nuclease</keyword>
<keyword evidence="9" id="KW-0234">DNA repair</keyword>
<evidence type="ECO:0000256" key="1">
    <source>
        <dbReference type="ARBA" id="ARBA00022722"/>
    </source>
</evidence>
<protein>
    <recommendedName>
        <fullName evidence="10">UvrD-like helicase C-terminal domain-containing protein</fullName>
    </recommendedName>
</protein>
<evidence type="ECO:0000256" key="7">
    <source>
        <dbReference type="ARBA" id="ARBA00022840"/>
    </source>
</evidence>
<sequence>MTHLLWYHSSIIYLLHLKRGIDLLRFVLGKSGTGKTEYLYNTLTKLAKSGENRIIMLIPDQSSFETEKVFLDRLGAKKCQNVKVFGFSRFCRYVFDTINFEQKNVIDDSTRAVIMSLALEQLDTSLEMFANSSGKKSVIEAMLSALKECKKAKISTEMLRNVSALVDDKTLKTKLRETALIIDTFDAIVEQSYIDPLDNLTRAAEILKEKNIFDGFTLAVDSFSGFSKQQLEVLRLLFMQCESVFVALTLNPFEDEQQSLFSTTNDTYKSLKAIAKAENIDIKLPIKLEENFRNESEELKILEKNFYQNKNNKYELKTNAITAFSADTVYGECEFVAKQIKKLIIEQGYLYSDIAVICRDIAPYAGVLNTVFDKYEIPYFMDMSYDIYIKPVIRYVCSIFNAVLNGWQKDDLLAILKTGLSNNSDEEISAFENYVYVWNINGSAFLRPFENNPNGYSDKFTQSDFEQLGMAEKVRKSIAHPLQDFKENIKDKTGKEITELLYNLLCELKVTDAISNMYDKLKANGEIAQAKEQIRLWNLLMGTLDQTVAVAGDLKISLKRYFELLSLRLSALQIADIPRTVDSVSVGTATRVRLNNEKAVFLIGCIDGVFPAVPSASGLFSAYELKTLIANNLPFGDEPAELADFENYMAYKSATAPSQKLFVSFYKTDLTGGTYMQSSIINEIIAVFPNILLHREEEYCSVADSTWAILPAFEECARNFNSDSNEERALKKYFSENEIFKDKYSAVANASKAKPFVFDDKSNVGLLFGNDLNISASQVEKFSLCRFSYFCNYGLNVRERRKAEINPLEYGTFIHYIMEVFFSKYSKNEFSNMSEDEINKECDSILDDYVNKHFGGSKKNTPRFMYRFNKIRENVHFLVLHIIEELKNSGFEPVDCELKIDGDIPGYEVVLPTGQKILLRGSVDRVDILKKGEENYIRIIDYKTGSKEFKLSDILYGLNLQMLIYLYAITLGGEERYGKVTPAGILYMPATVKPISADNTISDEQINEQVSKGLKMNGMLLNSLDVIDNSDAAYISFNTKNGTLTAGGSLASLEELGMIFKKLDMTVAKMGTTLYSGNVEASPLKGGKDSCEYCPYDSICAYHMSDCRNSFSLKNDEVCRILEEEQENGGEE</sequence>
<dbReference type="InterPro" id="IPR011335">
    <property type="entry name" value="Restrct_endonuc-II-like"/>
</dbReference>
<dbReference type="PANTHER" id="PTHR30591:SF1">
    <property type="entry name" value="RECBCD ENZYME SUBUNIT RECC"/>
    <property type="match status" value="1"/>
</dbReference>
<dbReference type="Proteomes" id="UP001056693">
    <property type="component" value="Unassembled WGS sequence"/>
</dbReference>
<evidence type="ECO:0000313" key="11">
    <source>
        <dbReference type="EMBL" id="MCL3787537.1"/>
    </source>
</evidence>
<dbReference type="InterPro" id="IPR027417">
    <property type="entry name" value="P-loop_NTPase"/>
</dbReference>
<keyword evidence="12" id="KW-1185">Reference proteome</keyword>
<dbReference type="InterPro" id="IPR038726">
    <property type="entry name" value="PDDEXK_AddAB-type"/>
</dbReference>
<dbReference type="PANTHER" id="PTHR30591">
    <property type="entry name" value="RECBCD ENZYME SUBUNIT RECC"/>
    <property type="match status" value="1"/>
</dbReference>
<dbReference type="EMBL" id="SNUZ01000007">
    <property type="protein sequence ID" value="MCL3787537.1"/>
    <property type="molecule type" value="Genomic_DNA"/>
</dbReference>
<keyword evidence="3" id="KW-0227">DNA damage</keyword>
<evidence type="ECO:0000256" key="6">
    <source>
        <dbReference type="ARBA" id="ARBA00022839"/>
    </source>
</evidence>
<keyword evidence="6" id="KW-0269">Exonuclease</keyword>
<evidence type="ECO:0000256" key="3">
    <source>
        <dbReference type="ARBA" id="ARBA00022763"/>
    </source>
</evidence>
<dbReference type="InterPro" id="IPR014017">
    <property type="entry name" value="DNA_helicase_UvrD-like_C"/>
</dbReference>
<keyword evidence="4" id="KW-0378">Hydrolase</keyword>
<dbReference type="PROSITE" id="PS51217">
    <property type="entry name" value="UVRD_HELICASE_CTER"/>
    <property type="match status" value="1"/>
</dbReference>
<reference evidence="11 12" key="1">
    <citation type="submission" date="2019-03" db="EMBL/GenBank/DDBJ databases">
        <authorList>
            <person name="Molinero N."/>
            <person name="Sanchez B."/>
            <person name="Walker A."/>
            <person name="Duncan S."/>
            <person name="Delgado S."/>
            <person name="Margolles A."/>
        </authorList>
    </citation>
    <scope>NUCLEOTIDE SEQUENCE [LARGE SCALE GENOMIC DNA]</scope>
    <source>
        <strain evidence="11 12">IPLA60002</strain>
    </source>
</reference>
<evidence type="ECO:0000256" key="4">
    <source>
        <dbReference type="ARBA" id="ARBA00022801"/>
    </source>
</evidence>
<name>A0ABT0NHZ5_9FIRM</name>
<evidence type="ECO:0000256" key="2">
    <source>
        <dbReference type="ARBA" id="ARBA00022741"/>
    </source>
</evidence>
<dbReference type="SUPFAM" id="SSF52980">
    <property type="entry name" value="Restriction endonuclease-like"/>
    <property type="match status" value="1"/>
</dbReference>
<evidence type="ECO:0000313" key="12">
    <source>
        <dbReference type="Proteomes" id="UP001056693"/>
    </source>
</evidence>
<keyword evidence="2" id="KW-0547">Nucleotide-binding</keyword>
<dbReference type="SUPFAM" id="SSF52540">
    <property type="entry name" value="P-loop containing nucleoside triphosphate hydrolases"/>
    <property type="match status" value="2"/>
</dbReference>
<organism evidence="11 12">
    <name type="scientific">Ruminococcus bromii</name>
    <dbReference type="NCBI Taxonomy" id="40518"/>
    <lineage>
        <taxon>Bacteria</taxon>
        <taxon>Bacillati</taxon>
        <taxon>Bacillota</taxon>
        <taxon>Clostridia</taxon>
        <taxon>Eubacteriales</taxon>
        <taxon>Oscillospiraceae</taxon>
        <taxon>Ruminococcus</taxon>
    </lineage>
</organism>
<evidence type="ECO:0000256" key="5">
    <source>
        <dbReference type="ARBA" id="ARBA00022806"/>
    </source>
</evidence>
<proteinExistence type="predicted"/>
<gene>
    <name evidence="11" type="ORF">E2N93_05880</name>
</gene>
<evidence type="ECO:0000259" key="10">
    <source>
        <dbReference type="PROSITE" id="PS51217"/>
    </source>
</evidence>
<dbReference type="Gene3D" id="3.40.50.300">
    <property type="entry name" value="P-loop containing nucleotide triphosphate hydrolases"/>
    <property type="match status" value="3"/>
</dbReference>
<dbReference type="Pfam" id="PF21445">
    <property type="entry name" value="ADDB_N"/>
    <property type="match status" value="1"/>
</dbReference>
<evidence type="ECO:0000256" key="8">
    <source>
        <dbReference type="ARBA" id="ARBA00023125"/>
    </source>
</evidence>
<dbReference type="InterPro" id="IPR011604">
    <property type="entry name" value="PDDEXK-like_dom_sf"/>
</dbReference>
<keyword evidence="5" id="KW-0347">Helicase</keyword>
<feature type="domain" description="UvrD-like helicase C-terminal" evidence="10">
    <location>
        <begin position="290"/>
        <end position="572"/>
    </location>
</feature>